<dbReference type="AlphaFoldDB" id="A0A4S3KRM2"/>
<name>A0A4S3KRM2_9GAMM</name>
<sequence length="109" mass="12411">MHTHSTVVDETMKEHEFWERYGPVETPGQEGQGSYLRDYNDVKDLDAHSVWTVVEGEDGIWVIAAGFHIVNKLGYLVTEKPWVSGGETGYYQDPDDYEDMLEEDANING</sequence>
<dbReference type="Proteomes" id="UP000307749">
    <property type="component" value="Unassembled WGS sequence"/>
</dbReference>
<comment type="caution">
    <text evidence="1">The sequence shown here is derived from an EMBL/GenBank/DDBJ whole genome shotgun (WGS) entry which is preliminary data.</text>
</comment>
<dbReference type="OrthoDB" id="6024605at2"/>
<keyword evidence="2" id="KW-1185">Reference proteome</keyword>
<evidence type="ECO:0000313" key="1">
    <source>
        <dbReference type="EMBL" id="THD11650.1"/>
    </source>
</evidence>
<evidence type="ECO:0000313" key="2">
    <source>
        <dbReference type="Proteomes" id="UP000307749"/>
    </source>
</evidence>
<proteinExistence type="predicted"/>
<dbReference type="RefSeq" id="WP_081130357.1">
    <property type="nucleotide sequence ID" value="NZ_LDOS01000005.1"/>
</dbReference>
<gene>
    <name evidence="1" type="ORF">B1806_02640</name>
</gene>
<protein>
    <submittedName>
        <fullName evidence="1">Uncharacterized protein</fullName>
    </submittedName>
</protein>
<reference evidence="1 2" key="1">
    <citation type="submission" date="2017-02" db="EMBL/GenBank/DDBJ databases">
        <title>Whole genome sequencing of Metallibacterium scheffleri DSM 24874 (T).</title>
        <authorList>
            <person name="Kumar S."/>
            <person name="Patil P."/>
            <person name="Patil P.B."/>
        </authorList>
    </citation>
    <scope>NUCLEOTIDE SEQUENCE [LARGE SCALE GENOMIC DNA]</scope>
    <source>
        <strain evidence="1 2">DSM 24874</strain>
    </source>
</reference>
<accession>A0A4S3KRM2</accession>
<dbReference type="STRING" id="993689.GCA_002077135_00324"/>
<dbReference type="EMBL" id="MWQO01000008">
    <property type="protein sequence ID" value="THD11650.1"/>
    <property type="molecule type" value="Genomic_DNA"/>
</dbReference>
<organism evidence="1 2">
    <name type="scientific">Metallibacterium scheffleri</name>
    <dbReference type="NCBI Taxonomy" id="993689"/>
    <lineage>
        <taxon>Bacteria</taxon>
        <taxon>Pseudomonadati</taxon>
        <taxon>Pseudomonadota</taxon>
        <taxon>Gammaproteobacteria</taxon>
        <taxon>Lysobacterales</taxon>
        <taxon>Rhodanobacteraceae</taxon>
        <taxon>Metallibacterium</taxon>
    </lineage>
</organism>